<dbReference type="Gene3D" id="3.40.30.10">
    <property type="entry name" value="Glutaredoxin"/>
    <property type="match status" value="1"/>
</dbReference>
<dbReference type="PROSITE" id="PS51352">
    <property type="entry name" value="THIOREDOXIN_2"/>
    <property type="match status" value="1"/>
</dbReference>
<proteinExistence type="predicted"/>
<organism evidence="2 3">
    <name type="scientific">Shouchella xiaoxiensis</name>
    <dbReference type="NCBI Taxonomy" id="766895"/>
    <lineage>
        <taxon>Bacteria</taxon>
        <taxon>Bacillati</taxon>
        <taxon>Bacillota</taxon>
        <taxon>Bacilli</taxon>
        <taxon>Bacillales</taxon>
        <taxon>Bacillaceae</taxon>
        <taxon>Shouchella</taxon>
    </lineage>
</organism>
<evidence type="ECO:0000313" key="3">
    <source>
        <dbReference type="Proteomes" id="UP001179280"/>
    </source>
</evidence>
<dbReference type="InterPro" id="IPR013766">
    <property type="entry name" value="Thioredoxin_domain"/>
</dbReference>
<dbReference type="EMBL" id="JAFBCV010000015">
    <property type="protein sequence ID" value="MBM7840565.1"/>
    <property type="molecule type" value="Genomic_DNA"/>
</dbReference>
<protein>
    <submittedName>
        <fullName evidence="2">Thiol-disulfide isomerase/thioredoxin</fullName>
    </submittedName>
</protein>
<dbReference type="Pfam" id="PF00085">
    <property type="entry name" value="Thioredoxin"/>
    <property type="match status" value="1"/>
</dbReference>
<evidence type="ECO:0000259" key="1">
    <source>
        <dbReference type="PROSITE" id="PS51352"/>
    </source>
</evidence>
<dbReference type="SUPFAM" id="SSF52833">
    <property type="entry name" value="Thioredoxin-like"/>
    <property type="match status" value="1"/>
</dbReference>
<dbReference type="InterPro" id="IPR051063">
    <property type="entry name" value="PDI"/>
</dbReference>
<keyword evidence="2" id="KW-0413">Isomerase</keyword>
<gene>
    <name evidence="2" type="ORF">JOC54_003858</name>
</gene>
<name>A0ABS2SYF8_9BACI</name>
<accession>A0ABS2SYF8</accession>
<evidence type="ECO:0000313" key="2">
    <source>
        <dbReference type="EMBL" id="MBM7840565.1"/>
    </source>
</evidence>
<keyword evidence="3" id="KW-1185">Reference proteome</keyword>
<dbReference type="InterPro" id="IPR036249">
    <property type="entry name" value="Thioredoxin-like_sf"/>
</dbReference>
<dbReference type="PANTHER" id="PTHR45672">
    <property type="entry name" value="PROTEIN DISULFIDE-ISOMERASE C17H9.14C-RELATED"/>
    <property type="match status" value="1"/>
</dbReference>
<reference evidence="2" key="1">
    <citation type="submission" date="2021-01" db="EMBL/GenBank/DDBJ databases">
        <title>Genomic Encyclopedia of Type Strains, Phase IV (KMG-IV): sequencing the most valuable type-strain genomes for metagenomic binning, comparative biology and taxonomic classification.</title>
        <authorList>
            <person name="Goeker M."/>
        </authorList>
    </citation>
    <scope>NUCLEOTIDE SEQUENCE</scope>
    <source>
        <strain evidence="2">DSM 21943</strain>
    </source>
</reference>
<dbReference type="GO" id="GO:0016853">
    <property type="term" value="F:isomerase activity"/>
    <property type="evidence" value="ECO:0007669"/>
    <property type="project" value="UniProtKB-KW"/>
</dbReference>
<dbReference type="CDD" id="cd02947">
    <property type="entry name" value="TRX_family"/>
    <property type="match status" value="1"/>
</dbReference>
<dbReference type="Proteomes" id="UP001179280">
    <property type="component" value="Unassembled WGS sequence"/>
</dbReference>
<comment type="caution">
    <text evidence="2">The sequence shown here is derived from an EMBL/GenBank/DDBJ whole genome shotgun (WGS) entry which is preliminary data.</text>
</comment>
<dbReference type="RefSeq" id="WP_035418989.1">
    <property type="nucleotide sequence ID" value="NZ_JAFBCV010000015.1"/>
</dbReference>
<feature type="domain" description="Thioredoxin" evidence="1">
    <location>
        <begin position="24"/>
        <end position="156"/>
    </location>
</feature>
<sequence length="158" mass="17715">MKRLAIIGGAVVVLFIALIVIQNMGQNDKLANNTQYDTDDLRPSTIDQLDNPNYQNIIMPDDLASKLEAGEDAVVYFFSPECRHCVEATPVLMDVAGDEDIEIDQFNVLEYNDEAAPYQIQSTPTIIVFEDGQEVRRIDGNRPEETFRAFLTNQEVGS</sequence>